<name>A0A015W1W5_BACFG</name>
<feature type="domain" description="DUF3887" evidence="3">
    <location>
        <begin position="32"/>
        <end position="119"/>
    </location>
</feature>
<dbReference type="PATRIC" id="fig|1339316.3.peg.1132"/>
<dbReference type="GO" id="GO:0052689">
    <property type="term" value="F:carboxylic ester hydrolase activity"/>
    <property type="evidence" value="ECO:0007669"/>
    <property type="project" value="TreeGrafter"/>
</dbReference>
<gene>
    <name evidence="4" type="ORF">M125_1167</name>
</gene>
<evidence type="ECO:0000313" key="4">
    <source>
        <dbReference type="EMBL" id="EXY92163.1"/>
    </source>
</evidence>
<protein>
    <submittedName>
        <fullName evidence="4">Dienelactone hydrolase family protein</fullName>
    </submittedName>
</protein>
<reference evidence="4 5" key="1">
    <citation type="submission" date="2014-02" db="EMBL/GenBank/DDBJ databases">
        <authorList>
            <person name="Sears C."/>
            <person name="Carroll K."/>
            <person name="Sack B.R."/>
            <person name="Qadri F."/>
            <person name="Myers L.L."/>
            <person name="Chung G.-T."/>
            <person name="Escheverria P."/>
            <person name="Fraser C.M."/>
            <person name="Sadzewicz L."/>
            <person name="Shefchek K.A."/>
            <person name="Tallon L."/>
            <person name="Das S.P."/>
            <person name="Daugherty S."/>
            <person name="Mongodin E.F."/>
        </authorList>
    </citation>
    <scope>NUCLEOTIDE SEQUENCE [LARGE SCALE GENOMIC DNA]</scope>
    <source>
        <strain evidence="5">3998T(B)3</strain>
    </source>
</reference>
<dbReference type="InterPro" id="IPR029058">
    <property type="entry name" value="AB_hydrolase_fold"/>
</dbReference>
<feature type="chain" id="PRO_5001478369" evidence="1">
    <location>
        <begin position="26"/>
        <end position="447"/>
    </location>
</feature>
<dbReference type="EMBL" id="JGDB01000023">
    <property type="protein sequence ID" value="EXY92163.1"/>
    <property type="molecule type" value="Genomic_DNA"/>
</dbReference>
<comment type="caution">
    <text evidence="4">The sequence shown here is derived from an EMBL/GenBank/DDBJ whole genome shotgun (WGS) entry which is preliminary data.</text>
</comment>
<dbReference type="AlphaFoldDB" id="A0A015W1W5"/>
<dbReference type="PANTHER" id="PTHR43265:SF1">
    <property type="entry name" value="ESTERASE ESTD"/>
    <property type="match status" value="1"/>
</dbReference>
<evidence type="ECO:0000259" key="3">
    <source>
        <dbReference type="Pfam" id="PF13026"/>
    </source>
</evidence>
<evidence type="ECO:0000313" key="5">
    <source>
        <dbReference type="Proteomes" id="UP000020773"/>
    </source>
</evidence>
<evidence type="ECO:0000259" key="2">
    <source>
        <dbReference type="Pfam" id="PF12146"/>
    </source>
</evidence>
<feature type="domain" description="Serine aminopeptidase S33" evidence="2">
    <location>
        <begin position="193"/>
        <end position="409"/>
    </location>
</feature>
<organism evidence="4 5">
    <name type="scientific">Bacteroides fragilis str. 3998T(B)3</name>
    <dbReference type="NCBI Taxonomy" id="1339316"/>
    <lineage>
        <taxon>Bacteria</taxon>
        <taxon>Pseudomonadati</taxon>
        <taxon>Bacteroidota</taxon>
        <taxon>Bacteroidia</taxon>
        <taxon>Bacteroidales</taxon>
        <taxon>Bacteroidaceae</taxon>
        <taxon>Bacteroides</taxon>
    </lineage>
</organism>
<dbReference type="InterPro" id="IPR024981">
    <property type="entry name" value="DUF3887"/>
</dbReference>
<dbReference type="Pfam" id="PF13026">
    <property type="entry name" value="DUF3887"/>
    <property type="match status" value="1"/>
</dbReference>
<evidence type="ECO:0000256" key="1">
    <source>
        <dbReference type="SAM" id="SignalP"/>
    </source>
</evidence>
<dbReference type="InterPro" id="IPR053145">
    <property type="entry name" value="AB_hydrolase_Est10"/>
</dbReference>
<proteinExistence type="predicted"/>
<dbReference type="Gene3D" id="3.40.50.1820">
    <property type="entry name" value="alpha/beta hydrolase"/>
    <property type="match status" value="1"/>
</dbReference>
<keyword evidence="4" id="KW-0378">Hydrolase</keyword>
<dbReference type="Gene3D" id="3.10.450.590">
    <property type="match status" value="1"/>
</dbReference>
<keyword evidence="1" id="KW-0732">Signal</keyword>
<dbReference type="InterPro" id="IPR022742">
    <property type="entry name" value="Hydrolase_4"/>
</dbReference>
<sequence length="447" mass="49674">MTKKNLLKGICLLWLLLAVTPVLQAQDRAQQASELLDRLIAGQGDSVYVHLDDNIRKMLSVEMLNGLFKQLEQQAGKYQSHGEWKTEPINGMTVYYCDVKFERLPLRFLTAFNPDGKVNTIRFIPVPPEKTTPPTTSVQDKIKETDIQVCTGNFKLPGTLTLPKNGKDLPVVILVHGSGASDRDETVGANKPFRDLAYGLAERGIAVIRYDKRTKVYGSDSAPAGKEITFDEESVDDALSAIKLARSIPTINPERIYILGHSLGGTLAPRIAQCSDKVPAGIILLAGAARPLEDLFISQVKFLASALPSTKDIEKEIAELQKQVDNVKRLGTDTFDITTPLPMNLSQAYWMLANQYKPLEVVRKLTLPILVLQGERDYQVTMQDFELWQSALAKHPNAIFKSYPRLNHLFQEGEGKSTPLEYSRPSSIPSYVTDDIAAFINRPKPGN</sequence>
<dbReference type="Pfam" id="PF12146">
    <property type="entry name" value="Hydrolase_4"/>
    <property type="match status" value="1"/>
</dbReference>
<feature type="signal peptide" evidence="1">
    <location>
        <begin position="1"/>
        <end position="25"/>
    </location>
</feature>
<dbReference type="SUPFAM" id="SSF53474">
    <property type="entry name" value="alpha/beta-Hydrolases"/>
    <property type="match status" value="1"/>
</dbReference>
<dbReference type="PANTHER" id="PTHR43265">
    <property type="entry name" value="ESTERASE ESTD"/>
    <property type="match status" value="1"/>
</dbReference>
<dbReference type="RefSeq" id="WP_042970968.1">
    <property type="nucleotide sequence ID" value="NZ_JGDB01000023.1"/>
</dbReference>
<dbReference type="Proteomes" id="UP000020773">
    <property type="component" value="Unassembled WGS sequence"/>
</dbReference>
<accession>A0A015W1W5</accession>